<dbReference type="SUPFAM" id="SSF56112">
    <property type="entry name" value="Protein kinase-like (PK-like)"/>
    <property type="match status" value="1"/>
</dbReference>
<reference evidence="2" key="1">
    <citation type="journal article" date="2020" name="Nature">
        <title>Giant virus diversity and host interactions through global metagenomics.</title>
        <authorList>
            <person name="Schulz F."/>
            <person name="Roux S."/>
            <person name="Paez-Espino D."/>
            <person name="Jungbluth S."/>
            <person name="Walsh D.A."/>
            <person name="Denef V.J."/>
            <person name="McMahon K.D."/>
            <person name="Konstantinidis K.T."/>
            <person name="Eloe-Fadrosh E.A."/>
            <person name="Kyrpides N.C."/>
            <person name="Woyke T."/>
        </authorList>
    </citation>
    <scope>NUCLEOTIDE SEQUENCE</scope>
    <source>
        <strain evidence="2">GVMAG-M-3300020182-33</strain>
    </source>
</reference>
<dbReference type="PANTHER" id="PTHR24359">
    <property type="entry name" value="SERINE/THREONINE-PROTEIN KINASE SBK1"/>
    <property type="match status" value="1"/>
</dbReference>
<feature type="domain" description="Protein kinase" evidence="1">
    <location>
        <begin position="21"/>
        <end position="288"/>
    </location>
</feature>
<dbReference type="PROSITE" id="PS00107">
    <property type="entry name" value="PROTEIN_KINASE_ATP"/>
    <property type="match status" value="1"/>
</dbReference>
<evidence type="ECO:0000313" key="2">
    <source>
        <dbReference type="EMBL" id="QHS97671.1"/>
    </source>
</evidence>
<dbReference type="InterPro" id="IPR000719">
    <property type="entry name" value="Prot_kinase_dom"/>
</dbReference>
<dbReference type="GO" id="GO:0005524">
    <property type="term" value="F:ATP binding"/>
    <property type="evidence" value="ECO:0007669"/>
    <property type="project" value="InterPro"/>
</dbReference>
<dbReference type="PANTHER" id="PTHR24359:SF1">
    <property type="entry name" value="INHIBITOR OF NUCLEAR FACTOR KAPPA-B KINASE EPSILON SUBUNIT HOMOLOG 1-RELATED"/>
    <property type="match status" value="1"/>
</dbReference>
<dbReference type="EMBL" id="MN739301">
    <property type="protein sequence ID" value="QHS97671.1"/>
    <property type="molecule type" value="Genomic_DNA"/>
</dbReference>
<dbReference type="SMART" id="SM00220">
    <property type="entry name" value="S_TKc"/>
    <property type="match status" value="1"/>
</dbReference>
<proteinExistence type="predicted"/>
<name>A0A6C0C0N9_9ZZZZ</name>
<organism evidence="2">
    <name type="scientific">viral metagenome</name>
    <dbReference type="NCBI Taxonomy" id="1070528"/>
    <lineage>
        <taxon>unclassified sequences</taxon>
        <taxon>metagenomes</taxon>
        <taxon>organismal metagenomes</taxon>
    </lineage>
</organism>
<dbReference type="InterPro" id="IPR011009">
    <property type="entry name" value="Kinase-like_dom_sf"/>
</dbReference>
<protein>
    <recommendedName>
        <fullName evidence="1">Protein kinase domain-containing protein</fullName>
    </recommendedName>
</protein>
<dbReference type="GO" id="GO:0004674">
    <property type="term" value="F:protein serine/threonine kinase activity"/>
    <property type="evidence" value="ECO:0007669"/>
    <property type="project" value="TreeGrafter"/>
</dbReference>
<dbReference type="Pfam" id="PF00069">
    <property type="entry name" value="Pkinase"/>
    <property type="match status" value="1"/>
</dbReference>
<dbReference type="InterPro" id="IPR017441">
    <property type="entry name" value="Protein_kinase_ATP_BS"/>
</dbReference>
<dbReference type="AlphaFoldDB" id="A0A6C0C0N9"/>
<dbReference type="PROSITE" id="PS50011">
    <property type="entry name" value="PROTEIN_KINASE_DOM"/>
    <property type="match status" value="1"/>
</dbReference>
<accession>A0A6C0C0N9</accession>
<evidence type="ECO:0000259" key="1">
    <source>
        <dbReference type="PROSITE" id="PS50011"/>
    </source>
</evidence>
<sequence>MKCTPLLPHLCCRAHSHEMTSVRNICLGEGAYGRVMRLALPHGHIVVKSIATDNYPSREQIIGEMLAQDVRHGALTAVVDVFCVGREAKIVMSYAGDLNLLDAALTCIGSAAVAIADASRAVSYLHALHFVHQDVKPENVLWDDLGQRARLTDYGCLRLQGSWTFCRGTPPLQPPEVAHCILLDKKHLVCFSIDAWMFGLFIFAVLSNVVYADIGGGKCVTTSISANALPLLAPNPIYRGCIQECASDSRDLAYHYRDCLPRRDSTRTSLPCLGFWRENARHFAALAT</sequence>
<dbReference type="Gene3D" id="1.10.510.10">
    <property type="entry name" value="Transferase(Phosphotransferase) domain 1"/>
    <property type="match status" value="1"/>
</dbReference>